<evidence type="ECO:0000313" key="3">
    <source>
        <dbReference type="Proteomes" id="UP000588491"/>
    </source>
</evidence>
<name>A0A7Y0K5E8_9BACI</name>
<sequence>MDEIIKNLDIHAKGIWCPIAWTVILVLVVLLIPKQKLNWLQIYYTYGVIGLLTWISNSIFGVFLDLVDFGDASVTGFAEMLTYTFIPSSLAVLFLNMFSREKKIILTVIFLIISLFIEWTCHASGFMEYKKWNLLFSVPVYFVIYYFVLPFHYRLISEIRSED</sequence>
<comment type="caution">
    <text evidence="2">The sequence shown here is derived from an EMBL/GenBank/DDBJ whole genome shotgun (WGS) entry which is preliminary data.</text>
</comment>
<dbReference type="Proteomes" id="UP000588491">
    <property type="component" value="Unassembled WGS sequence"/>
</dbReference>
<feature type="transmembrane region" description="Helical" evidence="1">
    <location>
        <begin position="44"/>
        <end position="64"/>
    </location>
</feature>
<reference evidence="2 3" key="1">
    <citation type="submission" date="2020-04" db="EMBL/GenBank/DDBJ databases">
        <title>Bacillus sp. UniB3 isolated from commercial digestive syrup.</title>
        <authorList>
            <person name="Thorat V."/>
            <person name="Kirdat K."/>
            <person name="Tiwarekar B."/>
            <person name="Yadav A."/>
        </authorList>
    </citation>
    <scope>NUCLEOTIDE SEQUENCE [LARGE SCALE GENOMIC DNA]</scope>
    <source>
        <strain evidence="2 3">UniB3</strain>
    </source>
</reference>
<proteinExistence type="predicted"/>
<evidence type="ECO:0000256" key="1">
    <source>
        <dbReference type="SAM" id="Phobius"/>
    </source>
</evidence>
<organism evidence="2 3">
    <name type="scientific">Niallia alba</name>
    <dbReference type="NCBI Taxonomy" id="2729105"/>
    <lineage>
        <taxon>Bacteria</taxon>
        <taxon>Bacillati</taxon>
        <taxon>Bacillota</taxon>
        <taxon>Bacilli</taxon>
        <taxon>Bacillales</taxon>
        <taxon>Bacillaceae</taxon>
        <taxon>Niallia</taxon>
    </lineage>
</organism>
<dbReference type="RefSeq" id="WP_169187820.1">
    <property type="nucleotide sequence ID" value="NZ_JABBPK010000001.1"/>
</dbReference>
<dbReference type="AlphaFoldDB" id="A0A7Y0K5E8"/>
<gene>
    <name evidence="2" type="ORF">HHU08_03700</name>
</gene>
<feature type="transmembrane region" description="Helical" evidence="1">
    <location>
        <begin position="12"/>
        <end position="32"/>
    </location>
</feature>
<keyword evidence="1" id="KW-1133">Transmembrane helix</keyword>
<keyword evidence="1" id="KW-0472">Membrane</keyword>
<keyword evidence="1" id="KW-0812">Transmembrane</keyword>
<protein>
    <submittedName>
        <fullName evidence="2">Uncharacterized protein</fullName>
    </submittedName>
</protein>
<feature type="transmembrane region" description="Helical" evidence="1">
    <location>
        <begin position="76"/>
        <end position="97"/>
    </location>
</feature>
<accession>A0A7Y0K5E8</accession>
<keyword evidence="3" id="KW-1185">Reference proteome</keyword>
<feature type="transmembrane region" description="Helical" evidence="1">
    <location>
        <begin position="104"/>
        <end position="126"/>
    </location>
</feature>
<dbReference type="EMBL" id="JABBPK010000001">
    <property type="protein sequence ID" value="NMO76116.1"/>
    <property type="molecule type" value="Genomic_DNA"/>
</dbReference>
<feature type="transmembrane region" description="Helical" evidence="1">
    <location>
        <begin position="132"/>
        <end position="151"/>
    </location>
</feature>
<evidence type="ECO:0000313" key="2">
    <source>
        <dbReference type="EMBL" id="NMO76116.1"/>
    </source>
</evidence>